<sequence length="129" mass="14576">MKTKHLIILILLVTLQLSCGDENKTTNNIDITGSFQKLIPATDTRPGKIVLYEIKHIDAELYSLETSSKSLDKNSEFTKNLYLELEYRPENRILRASSAIGSGSFQFSDDYNSIKELGSDSKVPYVRID</sequence>
<accession>A0A0F9GUZ1</accession>
<reference evidence="1" key="1">
    <citation type="journal article" date="2015" name="Nature">
        <title>Complex archaea that bridge the gap between prokaryotes and eukaryotes.</title>
        <authorList>
            <person name="Spang A."/>
            <person name="Saw J.H."/>
            <person name="Jorgensen S.L."/>
            <person name="Zaremba-Niedzwiedzka K."/>
            <person name="Martijn J."/>
            <person name="Lind A.E."/>
            <person name="van Eijk R."/>
            <person name="Schleper C."/>
            <person name="Guy L."/>
            <person name="Ettema T.J."/>
        </authorList>
    </citation>
    <scope>NUCLEOTIDE SEQUENCE</scope>
</reference>
<protein>
    <submittedName>
        <fullName evidence="1">Uncharacterized protein</fullName>
    </submittedName>
</protein>
<gene>
    <name evidence="1" type="ORF">LCGC14_1782920</name>
</gene>
<evidence type="ECO:0000313" key="1">
    <source>
        <dbReference type="EMBL" id="KKM02589.1"/>
    </source>
</evidence>
<dbReference type="AlphaFoldDB" id="A0A0F9GUZ1"/>
<organism evidence="1">
    <name type="scientific">marine sediment metagenome</name>
    <dbReference type="NCBI Taxonomy" id="412755"/>
    <lineage>
        <taxon>unclassified sequences</taxon>
        <taxon>metagenomes</taxon>
        <taxon>ecological metagenomes</taxon>
    </lineage>
</organism>
<name>A0A0F9GUZ1_9ZZZZ</name>
<comment type="caution">
    <text evidence="1">The sequence shown here is derived from an EMBL/GenBank/DDBJ whole genome shotgun (WGS) entry which is preliminary data.</text>
</comment>
<dbReference type="EMBL" id="LAZR01016892">
    <property type="protein sequence ID" value="KKM02589.1"/>
    <property type="molecule type" value="Genomic_DNA"/>
</dbReference>
<proteinExistence type="predicted"/>